<dbReference type="EMBL" id="BMQN01000003">
    <property type="protein sequence ID" value="GGR93147.1"/>
    <property type="molecule type" value="Genomic_DNA"/>
</dbReference>
<evidence type="ECO:0000259" key="1">
    <source>
        <dbReference type="Pfam" id="PF13229"/>
    </source>
</evidence>
<organism evidence="2 3">
    <name type="scientific">Deinococcus sedimenti</name>
    <dbReference type="NCBI Taxonomy" id="1867090"/>
    <lineage>
        <taxon>Bacteria</taxon>
        <taxon>Thermotogati</taxon>
        <taxon>Deinococcota</taxon>
        <taxon>Deinococci</taxon>
        <taxon>Deinococcales</taxon>
        <taxon>Deinococcaceae</taxon>
        <taxon>Deinococcus</taxon>
    </lineage>
</organism>
<keyword evidence="3" id="KW-1185">Reference proteome</keyword>
<evidence type="ECO:0000313" key="2">
    <source>
        <dbReference type="EMBL" id="GGR93147.1"/>
    </source>
</evidence>
<dbReference type="Gene3D" id="2.160.20.10">
    <property type="entry name" value="Single-stranded right-handed beta-helix, Pectin lyase-like"/>
    <property type="match status" value="1"/>
</dbReference>
<reference evidence="3" key="1">
    <citation type="journal article" date="2019" name="Int. J. Syst. Evol. Microbiol.">
        <title>The Global Catalogue of Microorganisms (GCM) 10K type strain sequencing project: providing services to taxonomists for standard genome sequencing and annotation.</title>
        <authorList>
            <consortium name="The Broad Institute Genomics Platform"/>
            <consortium name="The Broad Institute Genome Sequencing Center for Infectious Disease"/>
            <person name="Wu L."/>
            <person name="Ma J."/>
        </authorList>
    </citation>
    <scope>NUCLEOTIDE SEQUENCE [LARGE SCALE GENOMIC DNA]</scope>
    <source>
        <strain evidence="3">JCM 31405</strain>
    </source>
</reference>
<accession>A0ABQ2S5P7</accession>
<dbReference type="InterPro" id="IPR039448">
    <property type="entry name" value="Beta_helix"/>
</dbReference>
<gene>
    <name evidence="2" type="ORF">GCM10008960_20150</name>
</gene>
<name>A0ABQ2S5P7_9DEIO</name>
<dbReference type="RefSeq" id="WP_189073034.1">
    <property type="nucleotide sequence ID" value="NZ_BMQN01000003.1"/>
</dbReference>
<dbReference type="InterPro" id="IPR011050">
    <property type="entry name" value="Pectin_lyase_fold/virulence"/>
</dbReference>
<sequence>MANYLTLTGDQTDNVKRALQDAQTYGVPMQFPARTIVLQQVGVLRLPSNAVIRATGTVFDIALPGAGTDGVIFTADSVSALDWSGGTFTGHRSDWSPGANVSPIAVSGASHDIAIRDVVIDGFTAPGIKLVGSDITPIRQVTLERVTLQRNGAYYYDYLERPPGGQAEGTEETDKGQLLLHHVSGFTVRDSVIQDAPGDGTYFRWCQQGVIDNVQFLLNKMGGLLLSECADVTVQSSLMDGNGSRNVTVEWGSERIKVLNNVMQNGGRQGIWGWGWYSGELQGNTFRHNGQKRDRDLTADVEVGEWVPGGLPQRGEIVMTGNRFETDQEQMASVHIRSQVAGAVVKGNEFGGPGAMVRADSLLSGVSAVTVSENKGWWTERSGTVRVPVDGNRSVTFEHGLSFSDPDDVRSLVIQKIVLTSPTTELGSYQVKATTRTVTVTFDRAPTTPADFHWQAHLERAR</sequence>
<dbReference type="Proteomes" id="UP000644548">
    <property type="component" value="Unassembled WGS sequence"/>
</dbReference>
<dbReference type="InterPro" id="IPR012334">
    <property type="entry name" value="Pectin_lyas_fold"/>
</dbReference>
<comment type="caution">
    <text evidence="2">The sequence shown here is derived from an EMBL/GenBank/DDBJ whole genome shotgun (WGS) entry which is preliminary data.</text>
</comment>
<feature type="domain" description="Right handed beta helix" evidence="1">
    <location>
        <begin position="106"/>
        <end position="286"/>
    </location>
</feature>
<proteinExistence type="predicted"/>
<dbReference type="Pfam" id="PF13229">
    <property type="entry name" value="Beta_helix"/>
    <property type="match status" value="1"/>
</dbReference>
<dbReference type="SUPFAM" id="SSF51126">
    <property type="entry name" value="Pectin lyase-like"/>
    <property type="match status" value="1"/>
</dbReference>
<protein>
    <recommendedName>
        <fullName evidence="1">Right handed beta helix domain-containing protein</fullName>
    </recommendedName>
</protein>
<evidence type="ECO:0000313" key="3">
    <source>
        <dbReference type="Proteomes" id="UP000644548"/>
    </source>
</evidence>